<dbReference type="PANTHER" id="PTHR10380:SF173">
    <property type="entry name" value="CUTICULAR PROTEIN 47EF, ISOFORM C-RELATED"/>
    <property type="match status" value="1"/>
</dbReference>
<evidence type="ECO:0008006" key="5">
    <source>
        <dbReference type="Google" id="ProtNLM"/>
    </source>
</evidence>
<evidence type="ECO:0000256" key="2">
    <source>
        <dbReference type="PROSITE-ProRule" id="PRU00497"/>
    </source>
</evidence>
<dbReference type="Gene3D" id="3.10.50.10">
    <property type="match status" value="1"/>
</dbReference>
<dbReference type="AlphaFoldDB" id="A0A9D4Q090"/>
<dbReference type="GO" id="GO:0008010">
    <property type="term" value="F:structural constituent of chitin-based larval cuticle"/>
    <property type="evidence" value="ECO:0007669"/>
    <property type="project" value="TreeGrafter"/>
</dbReference>
<sequence>MRGRQRWRLQLSQLPSSPRLHHRLFLSSFGYDSKDEFGTHQYRNEVSDSANQKRGNYGYKDAGGVFRQVDYVADAAGFRANVYTNEPGTAPSEPAAAAYTAPAAAPVAAAPVAVARPALPAAPVVAAAPLRPVVRPAPVAFPAPPPAPLRHTLHTRLLLQRKSFTLSRPLCQRHQVAPAPAPLLPAPVHYGVRPPVALTAPGPAPLAVAHAPYVHYY</sequence>
<organism evidence="3 4">
    <name type="scientific">Rhipicephalus sanguineus</name>
    <name type="common">Brown dog tick</name>
    <name type="synonym">Ixodes sanguineus</name>
    <dbReference type="NCBI Taxonomy" id="34632"/>
    <lineage>
        <taxon>Eukaryota</taxon>
        <taxon>Metazoa</taxon>
        <taxon>Ecdysozoa</taxon>
        <taxon>Arthropoda</taxon>
        <taxon>Chelicerata</taxon>
        <taxon>Arachnida</taxon>
        <taxon>Acari</taxon>
        <taxon>Parasitiformes</taxon>
        <taxon>Ixodida</taxon>
        <taxon>Ixodoidea</taxon>
        <taxon>Ixodidae</taxon>
        <taxon>Rhipicephalinae</taxon>
        <taxon>Rhipicephalus</taxon>
        <taxon>Rhipicephalus</taxon>
    </lineage>
</organism>
<dbReference type="VEuPathDB" id="VectorBase:RSAN_049301"/>
<evidence type="ECO:0000313" key="4">
    <source>
        <dbReference type="Proteomes" id="UP000821837"/>
    </source>
</evidence>
<comment type="caution">
    <text evidence="3">The sequence shown here is derived from an EMBL/GenBank/DDBJ whole genome shotgun (WGS) entry which is preliminary data.</text>
</comment>
<protein>
    <recommendedName>
        <fullName evidence="5">Cuticle protein</fullName>
    </recommendedName>
</protein>
<keyword evidence="4" id="KW-1185">Reference proteome</keyword>
<dbReference type="GO" id="GO:0062129">
    <property type="term" value="C:chitin-based extracellular matrix"/>
    <property type="evidence" value="ECO:0007669"/>
    <property type="project" value="TreeGrafter"/>
</dbReference>
<dbReference type="InterPro" id="IPR000618">
    <property type="entry name" value="Insect_cuticle"/>
</dbReference>
<dbReference type="InterPro" id="IPR050468">
    <property type="entry name" value="Cuticle_Struct_Prot"/>
</dbReference>
<keyword evidence="1 2" id="KW-0193">Cuticle</keyword>
<dbReference type="InterPro" id="IPR029070">
    <property type="entry name" value="Chitinase_insertion_sf"/>
</dbReference>
<dbReference type="Pfam" id="PF00379">
    <property type="entry name" value="Chitin_bind_4"/>
    <property type="match status" value="1"/>
</dbReference>
<reference evidence="3" key="2">
    <citation type="submission" date="2021-09" db="EMBL/GenBank/DDBJ databases">
        <authorList>
            <person name="Jia N."/>
            <person name="Wang J."/>
            <person name="Shi W."/>
            <person name="Du L."/>
            <person name="Sun Y."/>
            <person name="Zhan W."/>
            <person name="Jiang J."/>
            <person name="Wang Q."/>
            <person name="Zhang B."/>
            <person name="Ji P."/>
            <person name="Sakyi L.B."/>
            <person name="Cui X."/>
            <person name="Yuan T."/>
            <person name="Jiang B."/>
            <person name="Yang W."/>
            <person name="Lam T.T.-Y."/>
            <person name="Chang Q."/>
            <person name="Ding S."/>
            <person name="Wang X."/>
            <person name="Zhu J."/>
            <person name="Ruan X."/>
            <person name="Zhao L."/>
            <person name="Wei J."/>
            <person name="Que T."/>
            <person name="Du C."/>
            <person name="Cheng J."/>
            <person name="Dai P."/>
            <person name="Han X."/>
            <person name="Huang E."/>
            <person name="Gao Y."/>
            <person name="Liu J."/>
            <person name="Shao H."/>
            <person name="Ye R."/>
            <person name="Li L."/>
            <person name="Wei W."/>
            <person name="Wang X."/>
            <person name="Wang C."/>
            <person name="Huo Q."/>
            <person name="Li W."/>
            <person name="Guo W."/>
            <person name="Chen H."/>
            <person name="Chen S."/>
            <person name="Zhou L."/>
            <person name="Zhou L."/>
            <person name="Ni X."/>
            <person name="Tian J."/>
            <person name="Zhou Y."/>
            <person name="Sheng Y."/>
            <person name="Liu T."/>
            <person name="Pan Y."/>
            <person name="Xia L."/>
            <person name="Li J."/>
            <person name="Zhao F."/>
            <person name="Cao W."/>
        </authorList>
    </citation>
    <scope>NUCLEOTIDE SEQUENCE</scope>
    <source>
        <strain evidence="3">Rsan-2018</strain>
        <tissue evidence="3">Larvae</tissue>
    </source>
</reference>
<dbReference type="Proteomes" id="UP000821837">
    <property type="component" value="Chromosome 3"/>
</dbReference>
<dbReference type="PANTHER" id="PTHR10380">
    <property type="entry name" value="CUTICLE PROTEIN"/>
    <property type="match status" value="1"/>
</dbReference>
<dbReference type="PROSITE" id="PS51155">
    <property type="entry name" value="CHIT_BIND_RR_2"/>
    <property type="match status" value="1"/>
</dbReference>
<proteinExistence type="predicted"/>
<evidence type="ECO:0000256" key="1">
    <source>
        <dbReference type="ARBA" id="ARBA00022460"/>
    </source>
</evidence>
<gene>
    <name evidence="3" type="ORF">HPB52_013989</name>
</gene>
<name>A0A9D4Q090_RHISA</name>
<reference evidence="3" key="1">
    <citation type="journal article" date="2020" name="Cell">
        <title>Large-Scale Comparative Analyses of Tick Genomes Elucidate Their Genetic Diversity and Vector Capacities.</title>
        <authorList>
            <consortium name="Tick Genome and Microbiome Consortium (TIGMIC)"/>
            <person name="Jia N."/>
            <person name="Wang J."/>
            <person name="Shi W."/>
            <person name="Du L."/>
            <person name="Sun Y."/>
            <person name="Zhan W."/>
            <person name="Jiang J.F."/>
            <person name="Wang Q."/>
            <person name="Zhang B."/>
            <person name="Ji P."/>
            <person name="Bell-Sakyi L."/>
            <person name="Cui X.M."/>
            <person name="Yuan T.T."/>
            <person name="Jiang B.G."/>
            <person name="Yang W.F."/>
            <person name="Lam T.T."/>
            <person name="Chang Q.C."/>
            <person name="Ding S.J."/>
            <person name="Wang X.J."/>
            <person name="Zhu J.G."/>
            <person name="Ruan X.D."/>
            <person name="Zhao L."/>
            <person name="Wei J.T."/>
            <person name="Ye R.Z."/>
            <person name="Que T.C."/>
            <person name="Du C.H."/>
            <person name="Zhou Y.H."/>
            <person name="Cheng J.X."/>
            <person name="Dai P.F."/>
            <person name="Guo W.B."/>
            <person name="Han X.H."/>
            <person name="Huang E.J."/>
            <person name="Li L.F."/>
            <person name="Wei W."/>
            <person name="Gao Y.C."/>
            <person name="Liu J.Z."/>
            <person name="Shao H.Z."/>
            <person name="Wang X."/>
            <person name="Wang C.C."/>
            <person name="Yang T.C."/>
            <person name="Huo Q.B."/>
            <person name="Li W."/>
            <person name="Chen H.Y."/>
            <person name="Chen S.E."/>
            <person name="Zhou L.G."/>
            <person name="Ni X.B."/>
            <person name="Tian J.H."/>
            <person name="Sheng Y."/>
            <person name="Liu T."/>
            <person name="Pan Y.S."/>
            <person name="Xia L.Y."/>
            <person name="Li J."/>
            <person name="Zhao F."/>
            <person name="Cao W.C."/>
        </authorList>
    </citation>
    <scope>NUCLEOTIDE SEQUENCE</scope>
    <source>
        <strain evidence="3">Rsan-2018</strain>
    </source>
</reference>
<dbReference type="EMBL" id="JABSTV010001249">
    <property type="protein sequence ID" value="KAH7962019.1"/>
    <property type="molecule type" value="Genomic_DNA"/>
</dbReference>
<accession>A0A9D4Q090</accession>
<evidence type="ECO:0000313" key="3">
    <source>
        <dbReference type="EMBL" id="KAH7962019.1"/>
    </source>
</evidence>